<dbReference type="AlphaFoldDB" id="A0A6J6NK63"/>
<dbReference type="Gene3D" id="3.40.50.2300">
    <property type="match status" value="1"/>
</dbReference>
<accession>A0A6J6NK63</accession>
<dbReference type="PANTHER" id="PTHR43428:SF1">
    <property type="entry name" value="ARSENATE REDUCTASE"/>
    <property type="match status" value="1"/>
</dbReference>
<dbReference type="SMART" id="SM00226">
    <property type="entry name" value="LMWPc"/>
    <property type="match status" value="1"/>
</dbReference>
<dbReference type="CDD" id="cd16345">
    <property type="entry name" value="LMWP_ArsC"/>
    <property type="match status" value="1"/>
</dbReference>
<dbReference type="GO" id="GO:0046685">
    <property type="term" value="P:response to arsenic-containing substance"/>
    <property type="evidence" value="ECO:0007669"/>
    <property type="project" value="UniProtKB-KW"/>
</dbReference>
<dbReference type="InterPro" id="IPR036196">
    <property type="entry name" value="Ptyr_pPase_sf"/>
</dbReference>
<organism evidence="3">
    <name type="scientific">freshwater metagenome</name>
    <dbReference type="NCBI Taxonomy" id="449393"/>
    <lineage>
        <taxon>unclassified sequences</taxon>
        <taxon>metagenomes</taxon>
        <taxon>ecological metagenomes</taxon>
    </lineage>
</organism>
<sequence length="162" mass="17422">MNPVGANVAKACQFCDERAETCARGSPIGKTVLVANVLFVCVANSGRSVMAERLFRREVDGRHQALSAGSKPGASPHPVVLEALAELDIDASDHTPQLLTDELVEWADVIVATCDDACPVVPGKRYINWQLNDPKHLALPDVRVIRDDIVARTATLALDLDA</sequence>
<dbReference type="PANTHER" id="PTHR43428">
    <property type="entry name" value="ARSENATE REDUCTASE"/>
    <property type="match status" value="1"/>
</dbReference>
<dbReference type="EMBL" id="CAEZXP010000001">
    <property type="protein sequence ID" value="CAB4686769.1"/>
    <property type="molecule type" value="Genomic_DNA"/>
</dbReference>
<protein>
    <submittedName>
        <fullName evidence="3">Unannotated protein</fullName>
    </submittedName>
</protein>
<evidence type="ECO:0000259" key="2">
    <source>
        <dbReference type="SMART" id="SM00226"/>
    </source>
</evidence>
<name>A0A6J6NK63_9ZZZZ</name>
<evidence type="ECO:0000313" key="3">
    <source>
        <dbReference type="EMBL" id="CAB4686769.1"/>
    </source>
</evidence>
<dbReference type="SUPFAM" id="SSF52788">
    <property type="entry name" value="Phosphotyrosine protein phosphatases I"/>
    <property type="match status" value="1"/>
</dbReference>
<feature type="domain" description="Phosphotyrosine protein phosphatase I" evidence="2">
    <location>
        <begin position="35"/>
        <end position="159"/>
    </location>
</feature>
<gene>
    <name evidence="3" type="ORF">UFOPK2399_00411</name>
</gene>
<reference evidence="3" key="1">
    <citation type="submission" date="2020-05" db="EMBL/GenBank/DDBJ databases">
        <authorList>
            <person name="Chiriac C."/>
            <person name="Salcher M."/>
            <person name="Ghai R."/>
            <person name="Kavagutti S V."/>
        </authorList>
    </citation>
    <scope>NUCLEOTIDE SEQUENCE</scope>
</reference>
<dbReference type="Pfam" id="PF01451">
    <property type="entry name" value="LMWPc"/>
    <property type="match status" value="1"/>
</dbReference>
<dbReference type="InterPro" id="IPR023485">
    <property type="entry name" value="Ptyr_pPase"/>
</dbReference>
<proteinExistence type="predicted"/>
<keyword evidence="1" id="KW-0059">Arsenical resistance</keyword>
<evidence type="ECO:0000256" key="1">
    <source>
        <dbReference type="ARBA" id="ARBA00022849"/>
    </source>
</evidence>